<organism evidence="2 3">
    <name type="scientific">Candidatus Glassbacteria bacterium GWA2_58_10</name>
    <dbReference type="NCBI Taxonomy" id="1817865"/>
    <lineage>
        <taxon>Bacteria</taxon>
        <taxon>Candidatus Glassiibacteriota</taxon>
    </lineage>
</organism>
<dbReference type="SUPFAM" id="SSF159888">
    <property type="entry name" value="YdhG-like"/>
    <property type="match status" value="1"/>
</dbReference>
<dbReference type="Gene3D" id="1.10.150.20">
    <property type="entry name" value="5' to 3' exonuclease, C-terminal subdomain"/>
    <property type="match status" value="1"/>
</dbReference>
<accession>A0A1F5YD68</accession>
<dbReference type="InterPro" id="IPR014922">
    <property type="entry name" value="YdhG-like"/>
</dbReference>
<comment type="caution">
    <text evidence="2">The sequence shown here is derived from an EMBL/GenBank/DDBJ whole genome shotgun (WGS) entry which is preliminary data.</text>
</comment>
<protein>
    <recommendedName>
        <fullName evidence="1">YdhG-like domain-containing protein</fullName>
    </recommendedName>
</protein>
<dbReference type="Pfam" id="PF08818">
    <property type="entry name" value="DUF1801"/>
    <property type="match status" value="1"/>
</dbReference>
<name>A0A1F5YD68_9BACT</name>
<dbReference type="Proteomes" id="UP000176992">
    <property type="component" value="Unassembled WGS sequence"/>
</dbReference>
<evidence type="ECO:0000259" key="1">
    <source>
        <dbReference type="Pfam" id="PF08818"/>
    </source>
</evidence>
<proteinExistence type="predicted"/>
<feature type="domain" description="YdhG-like" evidence="1">
    <location>
        <begin position="20"/>
        <end position="110"/>
    </location>
</feature>
<evidence type="ECO:0000313" key="2">
    <source>
        <dbReference type="EMBL" id="OGF98012.1"/>
    </source>
</evidence>
<dbReference type="AlphaFoldDB" id="A0A1F5YD68"/>
<reference evidence="2 3" key="1">
    <citation type="journal article" date="2016" name="Nat. Commun.">
        <title>Thousands of microbial genomes shed light on interconnected biogeochemical processes in an aquifer system.</title>
        <authorList>
            <person name="Anantharaman K."/>
            <person name="Brown C.T."/>
            <person name="Hug L.A."/>
            <person name="Sharon I."/>
            <person name="Castelle C.J."/>
            <person name="Probst A.J."/>
            <person name="Thomas B.C."/>
            <person name="Singh A."/>
            <person name="Wilkins M.J."/>
            <person name="Karaoz U."/>
            <person name="Brodie E.L."/>
            <person name="Williams K.H."/>
            <person name="Hubbard S.S."/>
            <person name="Banfield J.F."/>
        </authorList>
    </citation>
    <scope>NUCLEOTIDE SEQUENCE [LARGE SCALE GENOMIC DNA]</scope>
</reference>
<evidence type="ECO:0000313" key="3">
    <source>
        <dbReference type="Proteomes" id="UP000176992"/>
    </source>
</evidence>
<gene>
    <name evidence="2" type="ORF">A2Z86_09070</name>
</gene>
<dbReference type="EMBL" id="MFIV01000182">
    <property type="protein sequence ID" value="OGF98012.1"/>
    <property type="molecule type" value="Genomic_DNA"/>
</dbReference>
<dbReference type="SUPFAM" id="SSF47789">
    <property type="entry name" value="C-terminal domain of RNA polymerase alpha subunit"/>
    <property type="match status" value="1"/>
</dbReference>
<sequence length="233" mass="25931">MNKALDDVNSHIAEAPKDVQGKLRKLREIIRIAAPQAGEKISYRMPYYAYKGRLAYFAVFKKHIGLYIPPPVIAEHKKELKEYGTSMATVRFPLDKDLPAALIRKLIKARLKKNEEKGKKGRSPQLAAKKPKGKLTICSRGHKFYKSSGCPVCPICWPGRDKKLKSDFPDKLAAPALRALHNAKITSLVQLAKNTEAEIAKLHGIGPNAISKLREALKAKGLSFNAAGRERRT</sequence>
<dbReference type="Gene3D" id="3.90.1150.200">
    <property type="match status" value="1"/>
</dbReference>